<comment type="similarity">
    <text evidence="1">Belongs to the transglycosylase Slt family.</text>
</comment>
<dbReference type="InterPro" id="IPR036680">
    <property type="entry name" value="SPOR-like_sf"/>
</dbReference>
<accession>A0A318PZ55</accession>
<feature type="domain" description="SPOR" evidence="5">
    <location>
        <begin position="280"/>
        <end position="360"/>
    </location>
</feature>
<proteinExistence type="inferred from homology"/>
<name>A0A318PZ55_9PROT</name>
<dbReference type="GO" id="GO:0042834">
    <property type="term" value="F:peptidoglycan binding"/>
    <property type="evidence" value="ECO:0007669"/>
    <property type="project" value="InterPro"/>
</dbReference>
<evidence type="ECO:0000259" key="5">
    <source>
        <dbReference type="Pfam" id="PF05036"/>
    </source>
</evidence>
<dbReference type="PANTHER" id="PTHR37423">
    <property type="entry name" value="SOLUBLE LYTIC MUREIN TRANSGLYCOSYLASE-RELATED"/>
    <property type="match status" value="1"/>
</dbReference>
<dbReference type="EMBL" id="NKUF01000002">
    <property type="protein sequence ID" value="PYD64438.1"/>
    <property type="molecule type" value="Genomic_DNA"/>
</dbReference>
<gene>
    <name evidence="6" type="ORF">CFR72_01185</name>
</gene>
<reference evidence="6 7" key="1">
    <citation type="submission" date="2017-07" db="EMBL/GenBank/DDBJ databases">
        <title>A draft genome sequence of Gluconacetobacter entanii LTH 4560.</title>
        <authorList>
            <person name="Skraban J."/>
            <person name="Cleenwerck I."/>
            <person name="Vandamme P."/>
            <person name="Trcek J."/>
        </authorList>
    </citation>
    <scope>NUCLEOTIDE SEQUENCE [LARGE SCALE GENOMIC DNA]</scope>
    <source>
        <strain evidence="6 7">LTH 4560</strain>
    </source>
</reference>
<evidence type="ECO:0000256" key="2">
    <source>
        <dbReference type="ARBA" id="ARBA00009387"/>
    </source>
</evidence>
<feature type="domain" description="Transglycosylase SLT" evidence="4">
    <location>
        <begin position="68"/>
        <end position="173"/>
    </location>
</feature>
<dbReference type="Pfam" id="PF05036">
    <property type="entry name" value="SPOR"/>
    <property type="match status" value="1"/>
</dbReference>
<dbReference type="Pfam" id="PF01464">
    <property type="entry name" value="SLT"/>
    <property type="match status" value="1"/>
</dbReference>
<dbReference type="InterPro" id="IPR008258">
    <property type="entry name" value="Transglycosylase_SLT_dom_1"/>
</dbReference>
<evidence type="ECO:0000313" key="6">
    <source>
        <dbReference type="EMBL" id="PYD64438.1"/>
    </source>
</evidence>
<dbReference type="OrthoDB" id="9801695at2"/>
<protein>
    <submittedName>
        <fullName evidence="6">Lytic transglycosylase</fullName>
    </submittedName>
</protein>
<dbReference type="InterPro" id="IPR007730">
    <property type="entry name" value="SPOR-like_dom"/>
</dbReference>
<dbReference type="Proteomes" id="UP000248301">
    <property type="component" value="Unassembled WGS sequence"/>
</dbReference>
<dbReference type="PANTHER" id="PTHR37423:SF2">
    <property type="entry name" value="MEMBRANE-BOUND LYTIC MUREIN TRANSGLYCOSYLASE C"/>
    <property type="match status" value="1"/>
</dbReference>
<evidence type="ECO:0000256" key="3">
    <source>
        <dbReference type="SAM" id="SignalP"/>
    </source>
</evidence>
<dbReference type="SUPFAM" id="SSF53955">
    <property type="entry name" value="Lysozyme-like"/>
    <property type="match status" value="1"/>
</dbReference>
<sequence>MPDLKSASLRLPALSPSLRAATLLGCAALVLAGCASTPQTGTSRYSRYYPASGAYRAPGPADDPWKPYIEEASNRFSVPQPWIRAVIQKESGGHEYMDGHPITSASGAMGLMQLMPQTYGDMQKRNHLGSDPYEPRNNILAGTAYIRTLYGLYGAPGFLAAYNAGIERLNDYLEDGRPLPSQTVRYLKIITPNLGNAVALSGPLAIYAGPGQPVTRTPVALGGRNQHAVLQYATLNPPAPTTHAPAPSTGCAQDPNAAYDPSARCTGMTVTATSGAGVNYGAWSVQVGAFSTEGQARFATTMARQGDFTLLQGARSMVIPITSARGTQVYRARLAGLSQTAAERACASLKGQGLLCLVIRPGM</sequence>
<dbReference type="Gene3D" id="1.10.530.10">
    <property type="match status" value="1"/>
</dbReference>
<dbReference type="CDD" id="cd00254">
    <property type="entry name" value="LT-like"/>
    <property type="match status" value="1"/>
</dbReference>
<feature type="chain" id="PRO_5016265013" evidence="3">
    <location>
        <begin position="21"/>
        <end position="363"/>
    </location>
</feature>
<feature type="signal peptide" evidence="3">
    <location>
        <begin position="1"/>
        <end position="20"/>
    </location>
</feature>
<evidence type="ECO:0000313" key="7">
    <source>
        <dbReference type="Proteomes" id="UP000248301"/>
    </source>
</evidence>
<dbReference type="InterPro" id="IPR023346">
    <property type="entry name" value="Lysozyme-like_dom_sf"/>
</dbReference>
<comment type="similarity">
    <text evidence="2">Belongs to the virb1 family.</text>
</comment>
<dbReference type="AlphaFoldDB" id="A0A318PZ55"/>
<dbReference type="Gene3D" id="3.30.70.1070">
    <property type="entry name" value="Sporulation related repeat"/>
    <property type="match status" value="1"/>
</dbReference>
<comment type="caution">
    <text evidence="6">The sequence shown here is derived from an EMBL/GenBank/DDBJ whole genome shotgun (WGS) entry which is preliminary data.</text>
</comment>
<evidence type="ECO:0000259" key="4">
    <source>
        <dbReference type="Pfam" id="PF01464"/>
    </source>
</evidence>
<dbReference type="PROSITE" id="PS51257">
    <property type="entry name" value="PROKAR_LIPOPROTEIN"/>
    <property type="match status" value="1"/>
</dbReference>
<organism evidence="6 7">
    <name type="scientific">Gluconacetobacter entanii</name>
    <dbReference type="NCBI Taxonomy" id="108528"/>
    <lineage>
        <taxon>Bacteria</taxon>
        <taxon>Pseudomonadati</taxon>
        <taxon>Pseudomonadota</taxon>
        <taxon>Alphaproteobacteria</taxon>
        <taxon>Acetobacterales</taxon>
        <taxon>Acetobacteraceae</taxon>
        <taxon>Gluconacetobacter</taxon>
    </lineage>
</organism>
<keyword evidence="3" id="KW-0732">Signal</keyword>
<evidence type="ECO:0000256" key="1">
    <source>
        <dbReference type="ARBA" id="ARBA00007734"/>
    </source>
</evidence>